<dbReference type="Proteomes" id="UP000799291">
    <property type="component" value="Unassembled WGS sequence"/>
</dbReference>
<feature type="compositionally biased region" description="Low complexity" evidence="1">
    <location>
        <begin position="97"/>
        <end position="114"/>
    </location>
</feature>
<feature type="compositionally biased region" description="Acidic residues" evidence="1">
    <location>
        <begin position="115"/>
        <end position="128"/>
    </location>
</feature>
<gene>
    <name evidence="2" type="ORF">K458DRAFT_401018</name>
</gene>
<protein>
    <submittedName>
        <fullName evidence="2">Uncharacterized protein</fullName>
    </submittedName>
</protein>
<evidence type="ECO:0000256" key="1">
    <source>
        <dbReference type="SAM" id="MobiDB-lite"/>
    </source>
</evidence>
<feature type="compositionally biased region" description="Acidic residues" evidence="1">
    <location>
        <begin position="160"/>
        <end position="176"/>
    </location>
</feature>
<proteinExistence type="predicted"/>
<accession>A0A6G1JEE0</accession>
<dbReference type="AlphaFoldDB" id="A0A6G1JEE0"/>
<feature type="compositionally biased region" description="Basic and acidic residues" evidence="1">
    <location>
        <begin position="210"/>
        <end position="220"/>
    </location>
</feature>
<feature type="compositionally biased region" description="Acidic residues" evidence="1">
    <location>
        <begin position="183"/>
        <end position="203"/>
    </location>
</feature>
<feature type="compositionally biased region" description="Basic and acidic residues" evidence="1">
    <location>
        <begin position="146"/>
        <end position="159"/>
    </location>
</feature>
<dbReference type="EMBL" id="MU005573">
    <property type="protein sequence ID" value="KAF2688912.1"/>
    <property type="molecule type" value="Genomic_DNA"/>
</dbReference>
<sequence length="340" mass="37582">MAITNTPRRSRRLVAKKDAVPAAVSKPSTRHSKPICSTSTKTAQLTTWLRHRSTSSTSTIDLDLPDSKLATQTPKARPKPKPKSAANYKSKPSTKPSAAHFADSASSSDSSTDSESSDEGDSDDEYGELADLSADNLEWSTADEVDVGRHLSYDSRCEPGNEDYEMDEFVIGDEEGVGVWSEREDEDVEVDEEEDEYEDDLEVGDGNATDAHDTRRQEPEIRIKSRRSSNESKLFFSDPDDKSNPLALPSLSDLGFEVEAKNELLVAEANADIVEEIVGALTLFPRRCNRGRKPVRLRLAAGVLEDREVREALESALRLGLGRKISLRDGSKWWKIGPNE</sequence>
<name>A0A6G1JEE0_9PLEO</name>
<evidence type="ECO:0000313" key="3">
    <source>
        <dbReference type="Proteomes" id="UP000799291"/>
    </source>
</evidence>
<feature type="region of interest" description="Disordered" evidence="1">
    <location>
        <begin position="1"/>
        <end position="220"/>
    </location>
</feature>
<organism evidence="2 3">
    <name type="scientific">Lentithecium fluviatile CBS 122367</name>
    <dbReference type="NCBI Taxonomy" id="1168545"/>
    <lineage>
        <taxon>Eukaryota</taxon>
        <taxon>Fungi</taxon>
        <taxon>Dikarya</taxon>
        <taxon>Ascomycota</taxon>
        <taxon>Pezizomycotina</taxon>
        <taxon>Dothideomycetes</taxon>
        <taxon>Pleosporomycetidae</taxon>
        <taxon>Pleosporales</taxon>
        <taxon>Massarineae</taxon>
        <taxon>Lentitheciaceae</taxon>
        <taxon>Lentithecium</taxon>
    </lineage>
</organism>
<reference evidence="2" key="1">
    <citation type="journal article" date="2020" name="Stud. Mycol.">
        <title>101 Dothideomycetes genomes: a test case for predicting lifestyles and emergence of pathogens.</title>
        <authorList>
            <person name="Haridas S."/>
            <person name="Albert R."/>
            <person name="Binder M."/>
            <person name="Bloem J."/>
            <person name="Labutti K."/>
            <person name="Salamov A."/>
            <person name="Andreopoulos B."/>
            <person name="Baker S."/>
            <person name="Barry K."/>
            <person name="Bills G."/>
            <person name="Bluhm B."/>
            <person name="Cannon C."/>
            <person name="Castanera R."/>
            <person name="Culley D."/>
            <person name="Daum C."/>
            <person name="Ezra D."/>
            <person name="Gonzalez J."/>
            <person name="Henrissat B."/>
            <person name="Kuo A."/>
            <person name="Liang C."/>
            <person name="Lipzen A."/>
            <person name="Lutzoni F."/>
            <person name="Magnuson J."/>
            <person name="Mondo S."/>
            <person name="Nolan M."/>
            <person name="Ohm R."/>
            <person name="Pangilinan J."/>
            <person name="Park H.-J."/>
            <person name="Ramirez L."/>
            <person name="Alfaro M."/>
            <person name="Sun H."/>
            <person name="Tritt A."/>
            <person name="Yoshinaga Y."/>
            <person name="Zwiers L.-H."/>
            <person name="Turgeon B."/>
            <person name="Goodwin S."/>
            <person name="Spatafora J."/>
            <person name="Crous P."/>
            <person name="Grigoriev I."/>
        </authorList>
    </citation>
    <scope>NUCLEOTIDE SEQUENCE</scope>
    <source>
        <strain evidence="2">CBS 122367</strain>
    </source>
</reference>
<dbReference type="OrthoDB" id="3800281at2759"/>
<feature type="compositionally biased region" description="Polar residues" evidence="1">
    <location>
        <begin position="35"/>
        <end position="47"/>
    </location>
</feature>
<keyword evidence="3" id="KW-1185">Reference proteome</keyword>
<evidence type="ECO:0000313" key="2">
    <source>
        <dbReference type="EMBL" id="KAF2688912.1"/>
    </source>
</evidence>